<dbReference type="EMBL" id="FOKI01000008">
    <property type="protein sequence ID" value="SFA98589.1"/>
    <property type="molecule type" value="Genomic_DNA"/>
</dbReference>
<dbReference type="InterPro" id="IPR052559">
    <property type="entry name" value="V-haloperoxidase"/>
</dbReference>
<dbReference type="AlphaFoldDB" id="A0A1I0XBY5"/>
<organism evidence="2 3">
    <name type="scientific">Clostridium frigidicarnis</name>
    <dbReference type="NCBI Taxonomy" id="84698"/>
    <lineage>
        <taxon>Bacteria</taxon>
        <taxon>Bacillati</taxon>
        <taxon>Bacillota</taxon>
        <taxon>Clostridia</taxon>
        <taxon>Eubacteriales</taxon>
        <taxon>Clostridiaceae</taxon>
        <taxon>Clostridium</taxon>
    </lineage>
</organism>
<dbReference type="PANTHER" id="PTHR34599:SF1">
    <property type="entry name" value="PHOSPHATIDIC ACID PHOSPHATASE TYPE 2_HALOPEROXIDASE DOMAIN-CONTAINING PROTEIN"/>
    <property type="match status" value="1"/>
</dbReference>
<accession>A0A1I0XBY5</accession>
<sequence length="274" mass="31085">MSYNCCILKNRWDAIPYPESNLTPIGETPSAGSWPLYYFKRDVNGGFTDLNGNPIAFNIKTPQQSDGFNTIELQQVIEASKNLTEDQKTIASYWGLGVPQNQFIPTVQCLINTYLVPPTLATRIYSVLYTALNDAMVICWYYKYAYQIPRPVQYNHNFTPYLKTPMHPSYPAGHSVFAGCVDGILSFFFPKESSKITNLCNECSISRLYAGVHYMLDLSEGHKLGLDIANRVLEEIRNSKDEYGVTVNIIFNQYKDANLMPPPYKQIDYCGGCR</sequence>
<dbReference type="CDD" id="cd03380">
    <property type="entry name" value="PAP2_like_1"/>
    <property type="match status" value="1"/>
</dbReference>
<dbReference type="Proteomes" id="UP000198619">
    <property type="component" value="Unassembled WGS sequence"/>
</dbReference>
<evidence type="ECO:0000259" key="1">
    <source>
        <dbReference type="Pfam" id="PF01569"/>
    </source>
</evidence>
<protein>
    <submittedName>
        <fullName evidence="2">PAP2 superfamily protein</fullName>
    </submittedName>
</protein>
<evidence type="ECO:0000313" key="2">
    <source>
        <dbReference type="EMBL" id="SFA98589.1"/>
    </source>
</evidence>
<name>A0A1I0XBY5_9CLOT</name>
<evidence type="ECO:0000313" key="3">
    <source>
        <dbReference type="Proteomes" id="UP000198619"/>
    </source>
</evidence>
<dbReference type="RefSeq" id="WP_090039908.1">
    <property type="nucleotide sequence ID" value="NZ_FOKI01000008.1"/>
</dbReference>
<dbReference type="InterPro" id="IPR036938">
    <property type="entry name" value="PAP2/HPO_sf"/>
</dbReference>
<proteinExistence type="predicted"/>
<dbReference type="Gene3D" id="1.10.606.20">
    <property type="match status" value="1"/>
</dbReference>
<reference evidence="2 3" key="1">
    <citation type="submission" date="2016-10" db="EMBL/GenBank/DDBJ databases">
        <authorList>
            <person name="de Groot N.N."/>
        </authorList>
    </citation>
    <scope>NUCLEOTIDE SEQUENCE [LARGE SCALE GENOMIC DNA]</scope>
    <source>
        <strain evidence="2 3">DSM 12271</strain>
    </source>
</reference>
<dbReference type="OrthoDB" id="7793240at2"/>
<dbReference type="InterPro" id="IPR000326">
    <property type="entry name" value="PAP2/HPO"/>
</dbReference>
<dbReference type="SUPFAM" id="SSF48317">
    <property type="entry name" value="Acid phosphatase/Vanadium-dependent haloperoxidase"/>
    <property type="match status" value="1"/>
</dbReference>
<keyword evidence="3" id="KW-1185">Reference proteome</keyword>
<gene>
    <name evidence="2" type="ORF">SAMN04488528_100812</name>
</gene>
<dbReference type="PANTHER" id="PTHR34599">
    <property type="entry name" value="PEROXIDASE-RELATED"/>
    <property type="match status" value="1"/>
</dbReference>
<feature type="domain" description="Phosphatidic acid phosphatase type 2/haloperoxidase" evidence="1">
    <location>
        <begin position="130"/>
        <end position="226"/>
    </location>
</feature>
<dbReference type="Pfam" id="PF01569">
    <property type="entry name" value="PAP2"/>
    <property type="match status" value="1"/>
</dbReference>
<dbReference type="STRING" id="84698.SAMN04488528_100812"/>